<evidence type="ECO:0000256" key="9">
    <source>
        <dbReference type="SAM" id="MobiDB-lite"/>
    </source>
</evidence>
<evidence type="ECO:0000256" key="3">
    <source>
        <dbReference type="ARBA" id="ARBA00022448"/>
    </source>
</evidence>
<dbReference type="PANTHER" id="PTHR43166:SF9">
    <property type="entry name" value="GLUTAMATE_ASPARTATE IMPORT ATP-BINDING PROTEIN GLTL"/>
    <property type="match status" value="1"/>
</dbReference>
<dbReference type="GO" id="GO:0016887">
    <property type="term" value="F:ATP hydrolysis activity"/>
    <property type="evidence" value="ECO:0007669"/>
    <property type="project" value="InterPro"/>
</dbReference>
<dbReference type="SMART" id="SM00382">
    <property type="entry name" value="AAA"/>
    <property type="match status" value="1"/>
</dbReference>
<dbReference type="PROSITE" id="PS00211">
    <property type="entry name" value="ABC_TRANSPORTER_1"/>
    <property type="match status" value="1"/>
</dbReference>
<dbReference type="SUPFAM" id="SSF52540">
    <property type="entry name" value="P-loop containing nucleoside triphosphate hydrolases"/>
    <property type="match status" value="1"/>
</dbReference>
<dbReference type="RefSeq" id="WP_102073159.1">
    <property type="nucleotide sequence ID" value="NZ_PDNW01000004.1"/>
</dbReference>
<dbReference type="InterPro" id="IPR027417">
    <property type="entry name" value="P-loop_NTPase"/>
</dbReference>
<dbReference type="GO" id="GO:0005524">
    <property type="term" value="F:ATP binding"/>
    <property type="evidence" value="ECO:0007669"/>
    <property type="project" value="UniProtKB-KW"/>
</dbReference>
<evidence type="ECO:0000313" key="12">
    <source>
        <dbReference type="Proteomes" id="UP000234190"/>
    </source>
</evidence>
<dbReference type="AlphaFoldDB" id="A0A2N4U6G2"/>
<dbReference type="InterPro" id="IPR003439">
    <property type="entry name" value="ABC_transporter-like_ATP-bd"/>
</dbReference>
<dbReference type="Proteomes" id="UP000234190">
    <property type="component" value="Unassembled WGS sequence"/>
</dbReference>
<dbReference type="PROSITE" id="PS50893">
    <property type="entry name" value="ABC_TRANSPORTER_2"/>
    <property type="match status" value="1"/>
</dbReference>
<name>A0A2N4U6G2_9BURK</name>
<evidence type="ECO:0000256" key="6">
    <source>
        <dbReference type="ARBA" id="ARBA00022840"/>
    </source>
</evidence>
<dbReference type="Gene3D" id="3.40.50.300">
    <property type="entry name" value="P-loop containing nucleotide triphosphate hydrolases"/>
    <property type="match status" value="1"/>
</dbReference>
<comment type="subcellular location">
    <subcellularLocation>
        <location evidence="1">Cell membrane</location>
        <topology evidence="1">Peripheral membrane protein</topology>
    </subcellularLocation>
</comment>
<evidence type="ECO:0000313" key="11">
    <source>
        <dbReference type="EMBL" id="PLC50615.1"/>
    </source>
</evidence>
<keyword evidence="7" id="KW-0029">Amino-acid transport</keyword>
<evidence type="ECO:0000256" key="4">
    <source>
        <dbReference type="ARBA" id="ARBA00022475"/>
    </source>
</evidence>
<reference evidence="11 12" key="1">
    <citation type="submission" date="2017-10" db="EMBL/GenBank/DDBJ databases">
        <title>Two draft genome sequences of Pusillimonas sp. strains isolated from a nitrate- and radionuclide-contaminated groundwater in Russia.</title>
        <authorList>
            <person name="Grouzdev D.S."/>
            <person name="Tourova T.P."/>
            <person name="Goeva M.A."/>
            <person name="Babich T.L."/>
            <person name="Sokolova D.S."/>
            <person name="Abdullin R."/>
            <person name="Poltaraus A.B."/>
            <person name="Toshchakov S.V."/>
            <person name="Nazina T.N."/>
        </authorList>
    </citation>
    <scope>NUCLEOTIDE SEQUENCE [LARGE SCALE GENOMIC DNA]</scope>
    <source>
        <strain evidence="11 12">JR1/69-3-13</strain>
    </source>
</reference>
<dbReference type="Pfam" id="PF00005">
    <property type="entry name" value="ABC_tran"/>
    <property type="match status" value="1"/>
</dbReference>
<dbReference type="InterPro" id="IPR003593">
    <property type="entry name" value="AAA+_ATPase"/>
</dbReference>
<keyword evidence="8" id="KW-0472">Membrane</keyword>
<accession>A0A2N4U6G2</accession>
<gene>
    <name evidence="11" type="ORF">CR159_06285</name>
</gene>
<evidence type="ECO:0000256" key="8">
    <source>
        <dbReference type="ARBA" id="ARBA00023136"/>
    </source>
</evidence>
<dbReference type="FunFam" id="3.40.50.300:FF:000020">
    <property type="entry name" value="Amino acid ABC transporter ATP-binding component"/>
    <property type="match status" value="1"/>
</dbReference>
<dbReference type="GO" id="GO:0015424">
    <property type="term" value="F:ABC-type amino acid transporter activity"/>
    <property type="evidence" value="ECO:0007669"/>
    <property type="project" value="InterPro"/>
</dbReference>
<evidence type="ECO:0000256" key="1">
    <source>
        <dbReference type="ARBA" id="ARBA00004202"/>
    </source>
</evidence>
<evidence type="ECO:0000256" key="2">
    <source>
        <dbReference type="ARBA" id="ARBA00005417"/>
    </source>
</evidence>
<keyword evidence="5" id="KW-0547">Nucleotide-binding</keyword>
<feature type="domain" description="ABC transporter" evidence="10">
    <location>
        <begin position="9"/>
        <end position="254"/>
    </location>
</feature>
<proteinExistence type="inferred from homology"/>
<dbReference type="PANTHER" id="PTHR43166">
    <property type="entry name" value="AMINO ACID IMPORT ATP-BINDING PROTEIN"/>
    <property type="match status" value="1"/>
</dbReference>
<dbReference type="PIRSF" id="PIRSF039085">
    <property type="entry name" value="ABC_ATPase_HisP"/>
    <property type="match status" value="1"/>
</dbReference>
<keyword evidence="6 11" id="KW-0067">ATP-binding</keyword>
<feature type="compositionally biased region" description="Polar residues" evidence="9">
    <location>
        <begin position="276"/>
        <end position="293"/>
    </location>
</feature>
<organism evidence="11 12">
    <name type="scientific">Pollutimonas subterranea</name>
    <dbReference type="NCBI Taxonomy" id="2045210"/>
    <lineage>
        <taxon>Bacteria</taxon>
        <taxon>Pseudomonadati</taxon>
        <taxon>Pseudomonadota</taxon>
        <taxon>Betaproteobacteria</taxon>
        <taxon>Burkholderiales</taxon>
        <taxon>Alcaligenaceae</taxon>
        <taxon>Pollutimonas</taxon>
    </lineage>
</organism>
<protein>
    <submittedName>
        <fullName evidence="11">ATP-binding protein</fullName>
    </submittedName>
</protein>
<evidence type="ECO:0000256" key="7">
    <source>
        <dbReference type="ARBA" id="ARBA00022970"/>
    </source>
</evidence>
<dbReference type="InterPro" id="IPR030679">
    <property type="entry name" value="ABC_ATPase_HisP-typ"/>
</dbReference>
<dbReference type="CDD" id="cd03262">
    <property type="entry name" value="ABC_HisP_GlnQ"/>
    <property type="match status" value="1"/>
</dbReference>
<comment type="caution">
    <text evidence="11">The sequence shown here is derived from an EMBL/GenBank/DDBJ whole genome shotgun (WGS) entry which is preliminary data.</text>
</comment>
<evidence type="ECO:0000259" key="10">
    <source>
        <dbReference type="PROSITE" id="PS50893"/>
    </source>
</evidence>
<dbReference type="InterPro" id="IPR017871">
    <property type="entry name" value="ABC_transporter-like_CS"/>
</dbReference>
<comment type="similarity">
    <text evidence="2">Belongs to the ABC transporter superfamily.</text>
</comment>
<feature type="region of interest" description="Disordered" evidence="9">
    <location>
        <begin position="274"/>
        <end position="293"/>
    </location>
</feature>
<dbReference type="InterPro" id="IPR050086">
    <property type="entry name" value="MetN_ABC_transporter-like"/>
</dbReference>
<keyword evidence="12" id="KW-1185">Reference proteome</keyword>
<keyword evidence="3" id="KW-0813">Transport</keyword>
<sequence length="293" mass="32231">MSTVSVPMVSMRNVGKSYGSNKVLKDFTLDVHAGEVISLIGPSGSGKTTALRCMNFLEAYDQGEIRVRGALLGYDIDAHGQRRRESERGIEEVRAPLAMVFQQFNLWPHMRVIENITAPLTLVKGMRKEAACKRAMKVLERVGMAAKAHSYPNQLSGGQQQRVGIARALAVQPEVMLLDEPTSALDPELVDEVLEVILSLAREGMTMIMVTHEMEFAAKVSSRVVFMEDGRIVETGSPDTIFHKPETDRLRVFLKRWFARQASGEDLTCAPAAGVPNSTHRLPCHSTSAGQVA</sequence>
<keyword evidence="4" id="KW-1003">Cell membrane</keyword>
<dbReference type="EMBL" id="PDNW01000004">
    <property type="protein sequence ID" value="PLC50615.1"/>
    <property type="molecule type" value="Genomic_DNA"/>
</dbReference>
<evidence type="ECO:0000256" key="5">
    <source>
        <dbReference type="ARBA" id="ARBA00022741"/>
    </source>
</evidence>
<dbReference type="GO" id="GO:0005886">
    <property type="term" value="C:plasma membrane"/>
    <property type="evidence" value="ECO:0007669"/>
    <property type="project" value="UniProtKB-SubCell"/>
</dbReference>